<keyword evidence="2" id="KW-1185">Reference proteome</keyword>
<evidence type="ECO:0000313" key="1">
    <source>
        <dbReference type="EMBL" id="OWK13765.1"/>
    </source>
</evidence>
<evidence type="ECO:0000313" key="2">
    <source>
        <dbReference type="Proteomes" id="UP000242450"/>
    </source>
</evidence>
<organism evidence="1 2">
    <name type="scientific">Cervus elaphus hippelaphus</name>
    <name type="common">European red deer</name>
    <dbReference type="NCBI Taxonomy" id="46360"/>
    <lineage>
        <taxon>Eukaryota</taxon>
        <taxon>Metazoa</taxon>
        <taxon>Chordata</taxon>
        <taxon>Craniata</taxon>
        <taxon>Vertebrata</taxon>
        <taxon>Euteleostomi</taxon>
        <taxon>Mammalia</taxon>
        <taxon>Eutheria</taxon>
        <taxon>Laurasiatheria</taxon>
        <taxon>Artiodactyla</taxon>
        <taxon>Ruminantia</taxon>
        <taxon>Pecora</taxon>
        <taxon>Cervidae</taxon>
        <taxon>Cervinae</taxon>
        <taxon>Cervus</taxon>
    </lineage>
</organism>
<reference evidence="1 2" key="1">
    <citation type="journal article" date="2018" name="Mol. Genet. Genomics">
        <title>The red deer Cervus elaphus genome CerEla1.0: sequencing, annotating, genes, and chromosomes.</title>
        <authorList>
            <person name="Bana N.A."/>
            <person name="Nyiri A."/>
            <person name="Nagy J."/>
            <person name="Frank K."/>
            <person name="Nagy T."/>
            <person name="Steger V."/>
            <person name="Schiller M."/>
            <person name="Lakatos P."/>
            <person name="Sugar L."/>
            <person name="Horn P."/>
            <person name="Barta E."/>
            <person name="Orosz L."/>
        </authorList>
    </citation>
    <scope>NUCLEOTIDE SEQUENCE [LARGE SCALE GENOMIC DNA]</scope>
    <source>
        <strain evidence="1">Hungarian</strain>
    </source>
</reference>
<name>A0A212D681_CEREH</name>
<proteinExistence type="predicted"/>
<sequence>MTGGISYDGKLTLAKFHFGSEICLMDGKLPLIHLERALKLLVTNIQGTVSLTVANTLMGNSDCHFRGLNLSTLWFNSTKILVGKYYIIKELPVSLSLEAGTDAVDIETIQ</sequence>
<accession>A0A212D681</accession>
<comment type="caution">
    <text evidence="1">The sequence shown here is derived from an EMBL/GenBank/DDBJ whole genome shotgun (WGS) entry which is preliminary data.</text>
</comment>
<feature type="non-terminal residue" evidence="1">
    <location>
        <position position="110"/>
    </location>
</feature>
<gene>
    <name evidence="1" type="ORF">Celaphus_00017497</name>
</gene>
<dbReference type="Proteomes" id="UP000242450">
    <property type="component" value="Chromosome 6"/>
</dbReference>
<dbReference type="EMBL" id="MKHE01000006">
    <property type="protein sequence ID" value="OWK13765.1"/>
    <property type="molecule type" value="Genomic_DNA"/>
</dbReference>
<dbReference type="AlphaFoldDB" id="A0A212D681"/>
<protein>
    <submittedName>
        <fullName evidence="1">Uncharacterized protein</fullName>
    </submittedName>
</protein>